<dbReference type="CDD" id="cd05162">
    <property type="entry name" value="PWWP"/>
    <property type="match status" value="1"/>
</dbReference>
<keyword evidence="4" id="KW-1185">Reference proteome</keyword>
<accession>A0AAV1CSD2</accession>
<evidence type="ECO:0000259" key="2">
    <source>
        <dbReference type="SMART" id="SM00293"/>
    </source>
</evidence>
<evidence type="ECO:0000256" key="1">
    <source>
        <dbReference type="SAM" id="MobiDB-lite"/>
    </source>
</evidence>
<proteinExistence type="predicted"/>
<reference evidence="3" key="1">
    <citation type="submission" date="2023-03" db="EMBL/GenBank/DDBJ databases">
        <authorList>
            <person name="Julca I."/>
        </authorList>
    </citation>
    <scope>NUCLEOTIDE SEQUENCE</scope>
</reference>
<dbReference type="Pfam" id="PF00855">
    <property type="entry name" value="PWWP"/>
    <property type="match status" value="1"/>
</dbReference>
<dbReference type="Gene3D" id="2.30.30.140">
    <property type="match status" value="1"/>
</dbReference>
<dbReference type="PANTHER" id="PTHR42851:SF19">
    <property type="entry name" value="PWWP DOMAIN-CONTAINING PROTEIN 2-RELATED"/>
    <property type="match status" value="1"/>
</dbReference>
<dbReference type="Proteomes" id="UP001161247">
    <property type="component" value="Chromosome 3"/>
</dbReference>
<dbReference type="AlphaFoldDB" id="A0AAV1CSD2"/>
<dbReference type="InterPro" id="IPR053063">
    <property type="entry name" value="PWWP_domain_containing_PDP"/>
</dbReference>
<feature type="region of interest" description="Disordered" evidence="1">
    <location>
        <begin position="691"/>
        <end position="724"/>
    </location>
</feature>
<feature type="domain" description="PWWP" evidence="2">
    <location>
        <begin position="81"/>
        <end position="142"/>
    </location>
</feature>
<protein>
    <submittedName>
        <fullName evidence="3">OLC1v1034657C1</fullName>
    </submittedName>
</protein>
<evidence type="ECO:0000313" key="3">
    <source>
        <dbReference type="EMBL" id="CAI9098078.1"/>
    </source>
</evidence>
<dbReference type="InterPro" id="IPR000313">
    <property type="entry name" value="PWWP_dom"/>
</dbReference>
<organism evidence="3 4">
    <name type="scientific">Oldenlandia corymbosa var. corymbosa</name>
    <dbReference type="NCBI Taxonomy" id="529605"/>
    <lineage>
        <taxon>Eukaryota</taxon>
        <taxon>Viridiplantae</taxon>
        <taxon>Streptophyta</taxon>
        <taxon>Embryophyta</taxon>
        <taxon>Tracheophyta</taxon>
        <taxon>Spermatophyta</taxon>
        <taxon>Magnoliopsida</taxon>
        <taxon>eudicotyledons</taxon>
        <taxon>Gunneridae</taxon>
        <taxon>Pentapetalae</taxon>
        <taxon>asterids</taxon>
        <taxon>lamiids</taxon>
        <taxon>Gentianales</taxon>
        <taxon>Rubiaceae</taxon>
        <taxon>Rubioideae</taxon>
        <taxon>Spermacoceae</taxon>
        <taxon>Hedyotis-Oldenlandia complex</taxon>
        <taxon>Oldenlandia</taxon>
    </lineage>
</organism>
<dbReference type="SUPFAM" id="SSF63748">
    <property type="entry name" value="Tudor/PWWP/MBT"/>
    <property type="match status" value="1"/>
</dbReference>
<dbReference type="SMART" id="SM00293">
    <property type="entry name" value="PWWP"/>
    <property type="match status" value="1"/>
</dbReference>
<gene>
    <name evidence="3" type="ORF">OLC1_LOCUS8388</name>
</gene>
<name>A0AAV1CSD2_OLDCO</name>
<dbReference type="PANTHER" id="PTHR42851">
    <property type="entry name" value="ALDOLASE-RELATED"/>
    <property type="match status" value="1"/>
</dbReference>
<dbReference type="EMBL" id="OX459120">
    <property type="protein sequence ID" value="CAI9098078.1"/>
    <property type="molecule type" value="Genomic_DNA"/>
</dbReference>
<feature type="compositionally biased region" description="Basic residues" evidence="1">
    <location>
        <begin position="702"/>
        <end position="711"/>
    </location>
</feature>
<feature type="compositionally biased region" description="Polar residues" evidence="1">
    <location>
        <begin position="324"/>
        <end position="337"/>
    </location>
</feature>
<feature type="compositionally biased region" description="Basic and acidic residues" evidence="1">
    <location>
        <begin position="712"/>
        <end position="724"/>
    </location>
</feature>
<sequence length="724" mass="80339">MDQKKEMSFIVDLNLAGEEEAVDPTGEINLPLAGDLNGNVDIPVEESGLPVRQRAGMDVDSHALLPKKRPKENQVEKEGDFYVSDLVWGKVRSHPWWPGQIIEPSAASERAMKHLKKDSYLIAYFGDQTFAWNEASKLKPFRMYFSEMKEQSNVDTFCDALDGALNEVSRRIEFGLACQCLPEDVLSKLKFQVLVNAGIQDEPTRLYGGDNFSTARSFFPEKLMNYLKALAESPRSNYSVLELVTARAQLLALNRFKGYNQLPMLEEVKGVSENDADLQVSPRDENFDNLGSWGDNPAANGKRKLPSCGNELQQKKKRQKLSLMSGSHSGDPNSESKFQWEGGSKETNLDSKKRKVVGSVSSEHRGKSGRRGSQKAVVDHDGKVVNASNSGASTLTSENLYTGKIYLEECPPMSEILLKLCVAAASPLENYLSLTSIAGVLGEFRNSISLETDTFKEETVSSREIEKKLSKATGTCPPVSKILLKLFVAAANPLEGYRSLTSIAGVLGNFRNSICLENNESKDVPMSLSKTEEKLSKGSEATEYVGTEDSYWTDRIIQNNSNKLVPFGPETIGKKVIPVSEGNTNVIVDDEQEVDAEDSSLPANGNSEDYSPTTLILNFSDLESIPSVPNLNLIFHRFGPLEESRTTILTKSKRAKLIFKRRSDAECAFSRAGKFSIFGPALVSYRLKYEPSLSSSTELTKSSKKVRRRQRKSSEKQPYKEKKF</sequence>
<feature type="region of interest" description="Disordered" evidence="1">
    <location>
        <begin position="274"/>
        <end position="390"/>
    </location>
</feature>
<evidence type="ECO:0000313" key="4">
    <source>
        <dbReference type="Proteomes" id="UP001161247"/>
    </source>
</evidence>